<evidence type="ECO:0000256" key="8">
    <source>
        <dbReference type="ARBA" id="ARBA00023224"/>
    </source>
</evidence>
<feature type="non-terminal residue" evidence="12">
    <location>
        <position position="1"/>
    </location>
</feature>
<evidence type="ECO:0000256" key="1">
    <source>
        <dbReference type="ARBA" id="ARBA00004651"/>
    </source>
</evidence>
<proteinExistence type="inferred from homology"/>
<dbReference type="Gene3D" id="1.20.1070.10">
    <property type="entry name" value="Rhodopsin 7-helix transmembrane proteins"/>
    <property type="match status" value="1"/>
</dbReference>
<dbReference type="Proteomes" id="UP001159405">
    <property type="component" value="Unassembled WGS sequence"/>
</dbReference>
<feature type="transmembrane region" description="Helical" evidence="10">
    <location>
        <begin position="78"/>
        <end position="99"/>
    </location>
</feature>
<keyword evidence="8 9" id="KW-0807">Transducer</keyword>
<dbReference type="PROSITE" id="PS00237">
    <property type="entry name" value="G_PROTEIN_RECEP_F1_1"/>
    <property type="match status" value="1"/>
</dbReference>
<evidence type="ECO:0000256" key="7">
    <source>
        <dbReference type="ARBA" id="ARBA00023170"/>
    </source>
</evidence>
<dbReference type="EMBL" id="CALNXK010000279">
    <property type="protein sequence ID" value="CAH3180548.1"/>
    <property type="molecule type" value="Genomic_DNA"/>
</dbReference>
<feature type="transmembrane region" description="Helical" evidence="10">
    <location>
        <begin position="119"/>
        <end position="139"/>
    </location>
</feature>
<accession>A0ABN8RT64</accession>
<evidence type="ECO:0000256" key="10">
    <source>
        <dbReference type="SAM" id="Phobius"/>
    </source>
</evidence>
<protein>
    <recommendedName>
        <fullName evidence="11">G-protein coupled receptors family 1 profile domain-containing protein</fullName>
    </recommendedName>
</protein>
<feature type="transmembrane region" description="Helical" evidence="10">
    <location>
        <begin position="289"/>
        <end position="310"/>
    </location>
</feature>
<sequence length="372" mass="42236">IANISTAYNLSRSLDLEKAMCNFYVPIWRAEYLRDDTNKHLIGLASINITAALPTILLNALVIFAVATRRRLRNNSTILLACLAGTDLLTGLVALPFAFLVDLRRLLGAESFCSLEKAFIVTVTMVGYASISHLVVISIDRYIAIKYPLRYEDIVTKMRIIISITLSWGFTLFMTIQFVLVLLHSNRIYSFYSRVNVTLQIITGAFFIVVISWSYGYIYSETRRQIKRIQAEQVPQEEIQRIKKDRKAASTLAIILTALAITNLPAIVFGLLTALPGSITAPPRFICVIWSWVGLAIMLGSLFNPIIYCWRMKNLRRAFLEILHLRQPENTWPEIEMREIERHQPGPSTNQAFSLPTNGQPVLLSFRHLQSD</sequence>
<keyword evidence="13" id="KW-1185">Reference proteome</keyword>
<dbReference type="InterPro" id="IPR017452">
    <property type="entry name" value="GPCR_Rhodpsn_7TM"/>
</dbReference>
<dbReference type="CDD" id="cd00637">
    <property type="entry name" value="7tm_classA_rhodopsin-like"/>
    <property type="match status" value="1"/>
</dbReference>
<evidence type="ECO:0000313" key="13">
    <source>
        <dbReference type="Proteomes" id="UP001159405"/>
    </source>
</evidence>
<dbReference type="SUPFAM" id="SSF81321">
    <property type="entry name" value="Family A G protein-coupled receptor-like"/>
    <property type="match status" value="1"/>
</dbReference>
<dbReference type="InterPro" id="IPR050569">
    <property type="entry name" value="TAAR"/>
</dbReference>
<organism evidence="12 13">
    <name type="scientific">Porites lobata</name>
    <dbReference type="NCBI Taxonomy" id="104759"/>
    <lineage>
        <taxon>Eukaryota</taxon>
        <taxon>Metazoa</taxon>
        <taxon>Cnidaria</taxon>
        <taxon>Anthozoa</taxon>
        <taxon>Hexacorallia</taxon>
        <taxon>Scleractinia</taxon>
        <taxon>Fungiina</taxon>
        <taxon>Poritidae</taxon>
        <taxon>Porites</taxon>
    </lineage>
</organism>
<dbReference type="SMART" id="SM01381">
    <property type="entry name" value="7TM_GPCR_Srsx"/>
    <property type="match status" value="1"/>
</dbReference>
<keyword evidence="6 10" id="KW-0472">Membrane</keyword>
<evidence type="ECO:0000313" key="12">
    <source>
        <dbReference type="EMBL" id="CAH3180548.1"/>
    </source>
</evidence>
<feature type="transmembrane region" description="Helical" evidence="10">
    <location>
        <begin position="251"/>
        <end position="277"/>
    </location>
</feature>
<feature type="transmembrane region" description="Helical" evidence="10">
    <location>
        <begin position="160"/>
        <end position="185"/>
    </location>
</feature>
<feature type="transmembrane region" description="Helical" evidence="10">
    <location>
        <begin position="197"/>
        <end position="218"/>
    </location>
</feature>
<keyword evidence="5 9" id="KW-0297">G-protein coupled receptor</keyword>
<evidence type="ECO:0000256" key="2">
    <source>
        <dbReference type="ARBA" id="ARBA00022475"/>
    </source>
</evidence>
<keyword evidence="4 10" id="KW-1133">Transmembrane helix</keyword>
<keyword evidence="7 9" id="KW-0675">Receptor</keyword>
<dbReference type="Pfam" id="PF00001">
    <property type="entry name" value="7tm_1"/>
    <property type="match status" value="1"/>
</dbReference>
<comment type="caution">
    <text evidence="12">The sequence shown here is derived from an EMBL/GenBank/DDBJ whole genome shotgun (WGS) entry which is preliminary data.</text>
</comment>
<keyword evidence="2" id="KW-1003">Cell membrane</keyword>
<reference evidence="12 13" key="1">
    <citation type="submission" date="2022-05" db="EMBL/GenBank/DDBJ databases">
        <authorList>
            <consortium name="Genoscope - CEA"/>
            <person name="William W."/>
        </authorList>
    </citation>
    <scope>NUCLEOTIDE SEQUENCE [LARGE SCALE GENOMIC DNA]</scope>
</reference>
<evidence type="ECO:0000256" key="6">
    <source>
        <dbReference type="ARBA" id="ARBA00023136"/>
    </source>
</evidence>
<evidence type="ECO:0000256" key="3">
    <source>
        <dbReference type="ARBA" id="ARBA00022692"/>
    </source>
</evidence>
<name>A0ABN8RT64_9CNID</name>
<evidence type="ECO:0000259" key="11">
    <source>
        <dbReference type="PROSITE" id="PS50262"/>
    </source>
</evidence>
<evidence type="ECO:0000256" key="9">
    <source>
        <dbReference type="RuleBase" id="RU000688"/>
    </source>
</evidence>
<dbReference type="PRINTS" id="PR00237">
    <property type="entry name" value="GPCRRHODOPSN"/>
</dbReference>
<comment type="subcellular location">
    <subcellularLocation>
        <location evidence="1">Cell membrane</location>
        <topology evidence="1">Multi-pass membrane protein</topology>
    </subcellularLocation>
</comment>
<feature type="transmembrane region" description="Helical" evidence="10">
    <location>
        <begin position="41"/>
        <end position="66"/>
    </location>
</feature>
<dbReference type="PROSITE" id="PS50262">
    <property type="entry name" value="G_PROTEIN_RECEP_F1_2"/>
    <property type="match status" value="1"/>
</dbReference>
<evidence type="ECO:0000256" key="4">
    <source>
        <dbReference type="ARBA" id="ARBA00022989"/>
    </source>
</evidence>
<evidence type="ECO:0000256" key="5">
    <source>
        <dbReference type="ARBA" id="ARBA00023040"/>
    </source>
</evidence>
<dbReference type="PANTHER" id="PTHR24249">
    <property type="entry name" value="HISTAMINE RECEPTOR-RELATED G-PROTEIN COUPLED RECEPTOR"/>
    <property type="match status" value="1"/>
</dbReference>
<dbReference type="PANTHER" id="PTHR24249:SF372">
    <property type="entry name" value="G-PROTEIN COUPLED RECEPTORS FAMILY 1 PROFILE DOMAIN-CONTAINING PROTEIN"/>
    <property type="match status" value="1"/>
</dbReference>
<comment type="similarity">
    <text evidence="9">Belongs to the G-protein coupled receptor 1 family.</text>
</comment>
<feature type="domain" description="G-protein coupled receptors family 1 profile" evidence="11">
    <location>
        <begin position="58"/>
        <end position="308"/>
    </location>
</feature>
<dbReference type="InterPro" id="IPR000276">
    <property type="entry name" value="GPCR_Rhodpsn"/>
</dbReference>
<gene>
    <name evidence="12" type="ORF">PLOB_00023419</name>
</gene>
<keyword evidence="3 9" id="KW-0812">Transmembrane</keyword>